<dbReference type="InterPro" id="IPR022549">
    <property type="entry name" value="DUF3627"/>
</dbReference>
<dbReference type="EMBL" id="HF679134">
    <property type="protein sequence ID" value="CCU56500.1"/>
    <property type="molecule type" value="Genomic_DNA"/>
</dbReference>
<evidence type="ECO:0000313" key="5">
    <source>
        <dbReference type="Proteomes" id="UP000792671"/>
    </source>
</evidence>
<organism evidence="4 5">
    <name type="scientific">Mythimna separata entomopoxvirus 'L'</name>
    <dbReference type="NCBI Taxonomy" id="1293572"/>
    <lineage>
        <taxon>Viruses</taxon>
        <taxon>Varidnaviria</taxon>
        <taxon>Bamfordvirae</taxon>
        <taxon>Nucleocytoviricota</taxon>
        <taxon>Pokkesviricetes</taxon>
        <taxon>Chitovirales</taxon>
        <taxon>Poxviridae</taxon>
        <taxon>Entomopoxvirinae</taxon>
        <taxon>Betaentomopoxvirus</taxon>
        <taxon>Betaentomopoxvirus mseparata</taxon>
        <taxon>Mythimna separata entomopoxvirus</taxon>
    </lineage>
</organism>
<protein>
    <submittedName>
        <fullName evidence="4">N1R/p28-like protein</fullName>
    </submittedName>
</protein>
<feature type="domain" description="KilA-N" evidence="2">
    <location>
        <begin position="14"/>
        <end position="125"/>
    </location>
</feature>
<evidence type="ECO:0000313" key="3">
    <source>
        <dbReference type="EMBL" id="CCU56203.1"/>
    </source>
</evidence>
<dbReference type="Proteomes" id="UP000792671">
    <property type="component" value="Genome"/>
</dbReference>
<dbReference type="OrthoDB" id="28003at10239"/>
<proteinExistence type="predicted"/>
<dbReference type="RefSeq" id="YP_008003819.1">
    <property type="nucleotide sequence ID" value="NC_021246.1"/>
</dbReference>
<gene>
    <name evidence="3" type="ORF">MYSEV_005</name>
    <name evidence="4" type="ORF">MYSEV_302</name>
</gene>
<keyword evidence="1" id="KW-0175">Coiled coil</keyword>
<dbReference type="KEGG" id="vg:15613627"/>
<dbReference type="GeneID" id="15613924"/>
<evidence type="ECO:0000313" key="4">
    <source>
        <dbReference type="EMBL" id="CCU56500.1"/>
    </source>
</evidence>
<evidence type="ECO:0000259" key="2">
    <source>
        <dbReference type="PROSITE" id="PS51301"/>
    </source>
</evidence>
<dbReference type="EMBL" id="HF679134">
    <property type="protein sequence ID" value="CCU56203.1"/>
    <property type="molecule type" value="Genomic_DNA"/>
</dbReference>
<feature type="coiled-coil region" evidence="1">
    <location>
        <begin position="205"/>
        <end position="236"/>
    </location>
</feature>
<keyword evidence="5" id="KW-1185">Reference proteome</keyword>
<dbReference type="InterPro" id="IPR018004">
    <property type="entry name" value="KilA/APSES_HTH"/>
</dbReference>
<accession>A0A916P297</accession>
<sequence length="369" mass="43670">MSLNDICYEQIKDSFYYGLFGDFKLIIDKNTGYFNATKLCKDGGKRFKKWLENDRSKELIECFDKDFGSPNSDHQKSTYIIESKGTNKLDLLISGTYVCDDLLLSISTWISTDFYKKCNKIIKHYFISDFKSKYENDNEQLQYKLKQLEKIHSGEISEKNETIKDREDRISFLIKQNAKIIENHKVLETKYNEVIYMARKQETILEDAQEGIDDLKFELEDTNDKLENLTEKVERVILPDRNISPSEIDLRHNIAIYKSGDSIKIIRAQNRSAKNKLKNIPSKDIIINEYVPNPIDFVNRMKTKTREINKNIKNKLRKENNNMSIMEFDKLYENKKSIDIKYIDIVLNNSRVRDLIDLFENLKKEQYNY</sequence>
<evidence type="ECO:0000256" key="1">
    <source>
        <dbReference type="SAM" id="Coils"/>
    </source>
</evidence>
<dbReference type="InterPro" id="IPR017880">
    <property type="entry name" value="KilA_N"/>
</dbReference>
<dbReference type="GeneID" id="15613627"/>
<dbReference type="Pfam" id="PF04383">
    <property type="entry name" value="KilA-N"/>
    <property type="match status" value="1"/>
</dbReference>
<reference evidence="4 5" key="1">
    <citation type="journal article" date="2013" name="J. Virol.">
        <title>New Insights into the Evolution of Entomopoxvirinae from the Complete Genome Sequences of Four Entomopoxviruses Infecting Adoxophyes honmai, Choristoneura biennis, Choristoneura rosaceana, and Mythimna separata.</title>
        <authorList>
            <person name="Theze J."/>
            <person name="Takatsuka J."/>
            <person name="Li Z."/>
            <person name="Gallais J."/>
            <person name="Doucet D."/>
            <person name="Arif B."/>
            <person name="Nakai M."/>
            <person name="Herniou E.A."/>
        </authorList>
    </citation>
    <scope>NUCLEOTIDE SEQUENCE [LARGE SCALE GENOMIC DNA]</scope>
</reference>
<dbReference type="RefSeq" id="YP_008003522.1">
    <property type="nucleotide sequence ID" value="NC_021246.1"/>
</dbReference>
<dbReference type="Pfam" id="PF12299">
    <property type="entry name" value="DUF3627"/>
    <property type="match status" value="1"/>
</dbReference>
<dbReference type="KEGG" id="vg:15613924"/>
<dbReference type="PROSITE" id="PS51301">
    <property type="entry name" value="KILA_N"/>
    <property type="match status" value="1"/>
</dbReference>
<name>A0A916P297_9POXV</name>
<dbReference type="SMART" id="SM01252">
    <property type="entry name" value="KilA-N"/>
    <property type="match status" value="1"/>
</dbReference>